<sequence>MEYITGYGEDLWLAGTFTYRLKGYKEQPTPHYTRPFYQMTEEMFSTLQCFGSENSFDVWARYCNEFLTKYPKNLPKFGVFHYGAFSDDSISDIQNLDEKIKIHFENLYNDGYFENTVVFVGSDHGHRFSASRETQQGQLEERLPFMSIILPEKFKKTDKGNNVFTNLKNNVNYLSSPFDIYATFLDILNLHDDLTSLQNTANRSLSLFRPILETGTCKDADIEPHWCTCLKWETADRETARLLAEGVVDAINDYTSAERRLCASLKLDLLIRYEMLVPDKKIPGNAKYEATVQYDSKSNILTVDVLAISHVNKYGDTPHCIIDKNFFMATYCVCYDKIRSRGS</sequence>
<organism evidence="1 2">
    <name type="scientific">Panagrolaimus sp. PS1159</name>
    <dbReference type="NCBI Taxonomy" id="55785"/>
    <lineage>
        <taxon>Eukaryota</taxon>
        <taxon>Metazoa</taxon>
        <taxon>Ecdysozoa</taxon>
        <taxon>Nematoda</taxon>
        <taxon>Chromadorea</taxon>
        <taxon>Rhabditida</taxon>
        <taxon>Tylenchina</taxon>
        <taxon>Panagrolaimomorpha</taxon>
        <taxon>Panagrolaimoidea</taxon>
        <taxon>Panagrolaimidae</taxon>
        <taxon>Panagrolaimus</taxon>
    </lineage>
</organism>
<evidence type="ECO:0000313" key="1">
    <source>
        <dbReference type="Proteomes" id="UP000887580"/>
    </source>
</evidence>
<dbReference type="WBParaSite" id="PS1159_v2.g10539.t1">
    <property type="protein sequence ID" value="PS1159_v2.g10539.t1"/>
    <property type="gene ID" value="PS1159_v2.g10539"/>
</dbReference>
<dbReference type="Proteomes" id="UP000887580">
    <property type="component" value="Unplaced"/>
</dbReference>
<proteinExistence type="predicted"/>
<evidence type="ECO:0000313" key="2">
    <source>
        <dbReference type="WBParaSite" id="PS1159_v2.g10539.t1"/>
    </source>
</evidence>
<name>A0AC35ETG0_9BILA</name>
<accession>A0AC35ETG0</accession>
<reference evidence="2" key="1">
    <citation type="submission" date="2022-11" db="UniProtKB">
        <authorList>
            <consortium name="WormBaseParasite"/>
        </authorList>
    </citation>
    <scope>IDENTIFICATION</scope>
</reference>
<protein>
    <submittedName>
        <fullName evidence="2">Sulfatase N-terminal domain-containing protein</fullName>
    </submittedName>
</protein>